<evidence type="ECO:0000256" key="8">
    <source>
        <dbReference type="ARBA" id="ARBA00023214"/>
    </source>
</evidence>
<sequence length="678" mass="73894">MRYDIWRHATSLEMYQEEMRESRRTSDVMQPRRIGKRLWIACKSLPHSPITWIFLMLLGCISALVGALLDAWILVITSYRTSILDSLNQSTIPSFFAWIMWTVVCGLLATLCGIYISSYSDGSGIPQMKAFLAGQLSSKSVLSYPALIARSMGTVLSNASGLSVGKEGPFIHLISIIAHKLSLLGVFRRGPHGVDNITYIRAGIACGVTAVFGSPFGGVLFSIEVTSQFYAIKNLWQSVISSSFCVLTFQIISVLKKDVLFANTKFADFELGPELFAFLALGALCGALSAAFVQSVLYVTKSTSKLLQRYAHPSTRKYRYLQVAGSCLATAVLGFPLLQLFHLTDRTIINESFRDLPLDQTAVASSSNAFFFIILKFFMTLLPCGLPLSCGIFTPLFTLGAVVGRLFGELIHTVVSVSVSPATYAVVGAACLASAATHSISTAVIVFELTGQLSYMLPVMLSVLVAYSVGAMYTPSIYDVLAKFAGLDLVCDDISATVLVNKFAHDVVQPNVGILIPESTYAEATKLLVDFPAQQIFPICDNKTSSTLIGGVSRSDLVIALTRMRNRIHEHDHTDVDNHDGLKGFLTKINHVPDEAALLCGLDQEAAFESTPIIYGPPFNAMSYAALPVDLYPPQVGYMVPLDKVYELSCLYMWTQVFVVKEGKLLGFVVMDASLTST</sequence>
<dbReference type="SUPFAM" id="SSF54631">
    <property type="entry name" value="CBS-domain pair"/>
    <property type="match status" value="1"/>
</dbReference>
<accession>A0A1V9ZQN2</accession>
<protein>
    <submittedName>
        <fullName evidence="10">Chloride Channel (ClC) Family</fullName>
    </submittedName>
</protein>
<proteinExistence type="predicted"/>
<evidence type="ECO:0000256" key="7">
    <source>
        <dbReference type="ARBA" id="ARBA00023136"/>
    </source>
</evidence>
<dbReference type="InterPro" id="IPR001807">
    <property type="entry name" value="ClC"/>
</dbReference>
<feature type="transmembrane region" description="Helical" evidence="9">
    <location>
        <begin position="199"/>
        <end position="223"/>
    </location>
</feature>
<keyword evidence="6" id="KW-0406">Ion transport</keyword>
<feature type="transmembrane region" description="Helical" evidence="9">
    <location>
        <begin position="320"/>
        <end position="341"/>
    </location>
</feature>
<feature type="transmembrane region" description="Helical" evidence="9">
    <location>
        <begin position="386"/>
        <end position="404"/>
    </location>
</feature>
<evidence type="ECO:0000256" key="2">
    <source>
        <dbReference type="ARBA" id="ARBA00022448"/>
    </source>
</evidence>
<evidence type="ECO:0000256" key="5">
    <source>
        <dbReference type="ARBA" id="ARBA00022989"/>
    </source>
</evidence>
<evidence type="ECO:0000256" key="9">
    <source>
        <dbReference type="SAM" id="Phobius"/>
    </source>
</evidence>
<feature type="transmembrane region" description="Helical" evidence="9">
    <location>
        <begin position="95"/>
        <end position="116"/>
    </location>
</feature>
<dbReference type="InterPro" id="IPR050970">
    <property type="entry name" value="Cl_channel_volt-gated"/>
</dbReference>
<feature type="transmembrane region" description="Helical" evidence="9">
    <location>
        <begin position="275"/>
        <end position="299"/>
    </location>
</feature>
<dbReference type="Gene3D" id="1.10.3080.10">
    <property type="entry name" value="Clc chloride channel"/>
    <property type="match status" value="1"/>
</dbReference>
<name>A0A1V9ZQN2_9STRA</name>
<organism evidence="10 11">
    <name type="scientific">Thraustotheca clavata</name>
    <dbReference type="NCBI Taxonomy" id="74557"/>
    <lineage>
        <taxon>Eukaryota</taxon>
        <taxon>Sar</taxon>
        <taxon>Stramenopiles</taxon>
        <taxon>Oomycota</taxon>
        <taxon>Saprolegniomycetes</taxon>
        <taxon>Saprolegniales</taxon>
        <taxon>Achlyaceae</taxon>
        <taxon>Thraustotheca</taxon>
    </lineage>
</organism>
<feature type="transmembrane region" description="Helical" evidence="9">
    <location>
        <begin position="361"/>
        <end position="379"/>
    </location>
</feature>
<dbReference type="PANTHER" id="PTHR45720:SF10">
    <property type="entry name" value="CHLORIDE CHANNEL PROTEIN 2"/>
    <property type="match status" value="1"/>
</dbReference>
<dbReference type="PRINTS" id="PR00762">
    <property type="entry name" value="CLCHANNEL"/>
</dbReference>
<feature type="transmembrane region" description="Helical" evidence="9">
    <location>
        <begin position="453"/>
        <end position="473"/>
    </location>
</feature>
<evidence type="ECO:0000256" key="4">
    <source>
        <dbReference type="ARBA" id="ARBA00022737"/>
    </source>
</evidence>
<dbReference type="InterPro" id="IPR014743">
    <property type="entry name" value="Cl-channel_core"/>
</dbReference>
<dbReference type="GO" id="GO:0016020">
    <property type="term" value="C:membrane"/>
    <property type="evidence" value="ECO:0007669"/>
    <property type="project" value="UniProtKB-SubCell"/>
</dbReference>
<evidence type="ECO:0000313" key="11">
    <source>
        <dbReference type="Proteomes" id="UP000243217"/>
    </source>
</evidence>
<feature type="transmembrane region" description="Helical" evidence="9">
    <location>
        <begin position="235"/>
        <end position="255"/>
    </location>
</feature>
<evidence type="ECO:0000256" key="1">
    <source>
        <dbReference type="ARBA" id="ARBA00004141"/>
    </source>
</evidence>
<keyword evidence="5 9" id="KW-1133">Transmembrane helix</keyword>
<evidence type="ECO:0000256" key="3">
    <source>
        <dbReference type="ARBA" id="ARBA00022692"/>
    </source>
</evidence>
<keyword evidence="7 9" id="KW-0472">Membrane</keyword>
<keyword evidence="11" id="KW-1185">Reference proteome</keyword>
<reference evidence="10 11" key="1">
    <citation type="journal article" date="2014" name="Genome Biol. Evol.">
        <title>The secreted proteins of Achlya hypogyna and Thraustotheca clavata identify the ancestral oomycete secretome and reveal gene acquisitions by horizontal gene transfer.</title>
        <authorList>
            <person name="Misner I."/>
            <person name="Blouin N."/>
            <person name="Leonard G."/>
            <person name="Richards T.A."/>
            <person name="Lane C.E."/>
        </authorList>
    </citation>
    <scope>NUCLEOTIDE SEQUENCE [LARGE SCALE GENOMIC DNA]</scope>
    <source>
        <strain evidence="10 11">ATCC 34112</strain>
    </source>
</reference>
<feature type="transmembrane region" description="Helical" evidence="9">
    <location>
        <begin position="424"/>
        <end position="446"/>
    </location>
</feature>
<dbReference type="Gene3D" id="3.10.580.10">
    <property type="entry name" value="CBS-domain"/>
    <property type="match status" value="1"/>
</dbReference>
<dbReference type="Proteomes" id="UP000243217">
    <property type="component" value="Unassembled WGS sequence"/>
</dbReference>
<keyword evidence="3 9" id="KW-0812">Transmembrane</keyword>
<feature type="transmembrane region" description="Helical" evidence="9">
    <location>
        <begin position="52"/>
        <end position="75"/>
    </location>
</feature>
<keyword evidence="8" id="KW-0868">Chloride</keyword>
<dbReference type="EMBL" id="JNBS01001718">
    <property type="protein sequence ID" value="OQS00314.1"/>
    <property type="molecule type" value="Genomic_DNA"/>
</dbReference>
<dbReference type="GO" id="GO:0005247">
    <property type="term" value="F:voltage-gated chloride channel activity"/>
    <property type="evidence" value="ECO:0007669"/>
    <property type="project" value="TreeGrafter"/>
</dbReference>
<keyword evidence="2" id="KW-0813">Transport</keyword>
<dbReference type="PANTHER" id="PTHR45720">
    <property type="entry name" value="CHLORIDE CHANNEL PROTEIN 2"/>
    <property type="match status" value="1"/>
</dbReference>
<dbReference type="SUPFAM" id="SSF81340">
    <property type="entry name" value="Clc chloride channel"/>
    <property type="match status" value="1"/>
</dbReference>
<evidence type="ECO:0000313" key="10">
    <source>
        <dbReference type="EMBL" id="OQS00314.1"/>
    </source>
</evidence>
<dbReference type="OrthoDB" id="44789at2759"/>
<comment type="subcellular location">
    <subcellularLocation>
        <location evidence="1">Membrane</location>
        <topology evidence="1">Multi-pass membrane protein</topology>
    </subcellularLocation>
</comment>
<comment type="caution">
    <text evidence="10">The sequence shown here is derived from an EMBL/GenBank/DDBJ whole genome shotgun (WGS) entry which is preliminary data.</text>
</comment>
<dbReference type="InterPro" id="IPR046342">
    <property type="entry name" value="CBS_dom_sf"/>
</dbReference>
<gene>
    <name evidence="10" type="ORF">THRCLA_06036</name>
</gene>
<keyword evidence="4" id="KW-0677">Repeat</keyword>
<dbReference type="Pfam" id="PF00654">
    <property type="entry name" value="Voltage_CLC"/>
    <property type="match status" value="1"/>
</dbReference>
<dbReference type="AlphaFoldDB" id="A0A1V9ZQN2"/>
<evidence type="ECO:0000256" key="6">
    <source>
        <dbReference type="ARBA" id="ARBA00023065"/>
    </source>
</evidence>